<feature type="region of interest" description="Disordered" evidence="1">
    <location>
        <begin position="12"/>
        <end position="42"/>
    </location>
</feature>
<name>A0A5B7HCD0_PORTR</name>
<gene>
    <name evidence="2" type="ORF">E2C01_061416</name>
</gene>
<feature type="compositionally biased region" description="Pro residues" evidence="1">
    <location>
        <begin position="16"/>
        <end position="27"/>
    </location>
</feature>
<dbReference type="AlphaFoldDB" id="A0A5B7HCD0"/>
<dbReference type="InterPro" id="IPR051978">
    <property type="entry name" value="Rho-GAP_domain"/>
</dbReference>
<dbReference type="EMBL" id="VSRR010025967">
    <property type="protein sequence ID" value="MPC67245.1"/>
    <property type="molecule type" value="Genomic_DNA"/>
</dbReference>
<protein>
    <submittedName>
        <fullName evidence="2">Rho GTPase-activating protein 190</fullName>
    </submittedName>
</protein>
<dbReference type="OrthoDB" id="6356688at2759"/>
<dbReference type="PANTHER" id="PTHR46005">
    <property type="entry name" value="RHO GTPASE-ACTIVATING PROTEIN 190"/>
    <property type="match status" value="1"/>
</dbReference>
<dbReference type="GO" id="GO:0050770">
    <property type="term" value="P:regulation of axonogenesis"/>
    <property type="evidence" value="ECO:0007669"/>
    <property type="project" value="TreeGrafter"/>
</dbReference>
<evidence type="ECO:0000313" key="2">
    <source>
        <dbReference type="EMBL" id="MPC67245.1"/>
    </source>
</evidence>
<dbReference type="PANTHER" id="PTHR46005:SF4">
    <property type="entry name" value="RHO GTPASE-ACTIVATING PROTEIN 190"/>
    <property type="match status" value="1"/>
</dbReference>
<proteinExistence type="predicted"/>
<keyword evidence="3" id="KW-1185">Reference proteome</keyword>
<dbReference type="GO" id="GO:0005096">
    <property type="term" value="F:GTPase activator activity"/>
    <property type="evidence" value="ECO:0007669"/>
    <property type="project" value="TreeGrafter"/>
</dbReference>
<dbReference type="GO" id="GO:0008361">
    <property type="term" value="P:regulation of cell size"/>
    <property type="evidence" value="ECO:0007669"/>
    <property type="project" value="TreeGrafter"/>
</dbReference>
<reference evidence="2 3" key="1">
    <citation type="submission" date="2019-05" db="EMBL/GenBank/DDBJ databases">
        <title>Another draft genome of Portunus trituberculatus and its Hox gene families provides insights of decapod evolution.</title>
        <authorList>
            <person name="Jeong J.-H."/>
            <person name="Song I."/>
            <person name="Kim S."/>
            <person name="Choi T."/>
            <person name="Kim D."/>
            <person name="Ryu S."/>
            <person name="Kim W."/>
        </authorList>
    </citation>
    <scope>NUCLEOTIDE SEQUENCE [LARGE SCALE GENOMIC DNA]</scope>
    <source>
        <tissue evidence="2">Muscle</tissue>
    </source>
</reference>
<evidence type="ECO:0000256" key="1">
    <source>
        <dbReference type="SAM" id="MobiDB-lite"/>
    </source>
</evidence>
<dbReference type="GO" id="GO:0005829">
    <property type="term" value="C:cytosol"/>
    <property type="evidence" value="ECO:0007669"/>
    <property type="project" value="TreeGrafter"/>
</dbReference>
<organism evidence="2 3">
    <name type="scientific">Portunus trituberculatus</name>
    <name type="common">Swimming crab</name>
    <name type="synonym">Neptunus trituberculatus</name>
    <dbReference type="NCBI Taxonomy" id="210409"/>
    <lineage>
        <taxon>Eukaryota</taxon>
        <taxon>Metazoa</taxon>
        <taxon>Ecdysozoa</taxon>
        <taxon>Arthropoda</taxon>
        <taxon>Crustacea</taxon>
        <taxon>Multicrustacea</taxon>
        <taxon>Malacostraca</taxon>
        <taxon>Eumalacostraca</taxon>
        <taxon>Eucarida</taxon>
        <taxon>Decapoda</taxon>
        <taxon>Pleocyemata</taxon>
        <taxon>Brachyura</taxon>
        <taxon>Eubrachyura</taxon>
        <taxon>Portunoidea</taxon>
        <taxon>Portunidae</taxon>
        <taxon>Portuninae</taxon>
        <taxon>Portunus</taxon>
    </lineage>
</organism>
<sequence>MLNLTPQMLQYTSSCHPPPPPSPLPHHSPPHLMQNKEKEMKKKRPLYSQFEKLFYKILRKEMKMWIIHACSFEPDVYENTITMHCTICNFKNTSQPEKNIINPSHLILLLSHRDWLSIQQRISEHPEFDRYFLRCNEDIPWSENTDLLDSADTRIPFDVLDSNEAETVFKNHVNALQAELEMRE</sequence>
<accession>A0A5B7HCD0</accession>
<evidence type="ECO:0000313" key="3">
    <source>
        <dbReference type="Proteomes" id="UP000324222"/>
    </source>
</evidence>
<dbReference type="Proteomes" id="UP000324222">
    <property type="component" value="Unassembled WGS sequence"/>
</dbReference>
<dbReference type="GO" id="GO:0007266">
    <property type="term" value="P:Rho protein signal transduction"/>
    <property type="evidence" value="ECO:0007669"/>
    <property type="project" value="TreeGrafter"/>
</dbReference>
<comment type="caution">
    <text evidence="2">The sequence shown here is derived from an EMBL/GenBank/DDBJ whole genome shotgun (WGS) entry which is preliminary data.</text>
</comment>